<sequence length="61" mass="6958">MVKFFHLPNEWKAVFAMGLPFDVLPVDTLDSDRVMIKIMGVHAIDKITAIVEGRKNGIRLY</sequence>
<dbReference type="AlphaFoldDB" id="A0A4R1AT23"/>
<reference evidence="1 2" key="1">
    <citation type="submission" date="2019-03" db="EMBL/GenBank/DDBJ databases">
        <authorList>
            <person name="Jensen L."/>
            <person name="Storgaard J."/>
            <person name="Sulaj E."/>
            <person name="Schramm A."/>
            <person name="Marshall I.P.G."/>
        </authorList>
    </citation>
    <scope>NUCLEOTIDE SEQUENCE [LARGE SCALE GENOMIC DNA]</scope>
    <source>
        <strain evidence="1 2">2017H2G3</strain>
    </source>
</reference>
<keyword evidence="2" id="KW-1185">Reference proteome</keyword>
<evidence type="ECO:0000313" key="2">
    <source>
        <dbReference type="Proteomes" id="UP000293846"/>
    </source>
</evidence>
<protein>
    <submittedName>
        <fullName evidence="1">Uncharacterized protein</fullName>
    </submittedName>
</protein>
<accession>A0A4R1AT23</accession>
<dbReference type="Proteomes" id="UP000293846">
    <property type="component" value="Unassembled WGS sequence"/>
</dbReference>
<dbReference type="RefSeq" id="WP_057767974.1">
    <property type="nucleotide sequence ID" value="NZ_CP183326.1"/>
</dbReference>
<organism evidence="1 2">
    <name type="scientific">Cytobacillus praedii</name>
    <dbReference type="NCBI Taxonomy" id="1742358"/>
    <lineage>
        <taxon>Bacteria</taxon>
        <taxon>Bacillati</taxon>
        <taxon>Bacillota</taxon>
        <taxon>Bacilli</taxon>
        <taxon>Bacillales</taxon>
        <taxon>Bacillaceae</taxon>
        <taxon>Cytobacillus</taxon>
    </lineage>
</organism>
<comment type="caution">
    <text evidence="1">The sequence shown here is derived from an EMBL/GenBank/DDBJ whole genome shotgun (WGS) entry which is preliminary data.</text>
</comment>
<gene>
    <name evidence="1" type="ORF">E0Y62_17540</name>
</gene>
<proteinExistence type="predicted"/>
<evidence type="ECO:0000313" key="1">
    <source>
        <dbReference type="EMBL" id="TCJ02807.1"/>
    </source>
</evidence>
<name>A0A4R1AT23_9BACI</name>
<dbReference type="EMBL" id="SJTH01000026">
    <property type="protein sequence ID" value="TCJ02807.1"/>
    <property type="molecule type" value="Genomic_DNA"/>
</dbReference>